<feature type="binding site" evidence="11">
    <location>
        <position position="64"/>
    </location>
    <ligand>
        <name>Zn(2+)</name>
        <dbReference type="ChEBI" id="CHEBI:29105"/>
        <note>catalytic</note>
    </ligand>
</feature>
<comment type="cofactor">
    <cofactor evidence="11 12">
        <name>Zn(2+)</name>
        <dbReference type="ChEBI" id="CHEBI:29105"/>
    </cofactor>
    <text evidence="11 12">Binds 1 zinc ion per subunit.</text>
</comment>
<dbReference type="SUPFAM" id="SSF55486">
    <property type="entry name" value="Metalloproteases ('zincins'), catalytic domain"/>
    <property type="match status" value="1"/>
</dbReference>
<reference evidence="14" key="1">
    <citation type="submission" date="2021-01" db="EMBL/GenBank/DDBJ databases">
        <authorList>
            <person name="Zahm M."/>
            <person name="Roques C."/>
            <person name="Cabau C."/>
            <person name="Klopp C."/>
            <person name="Donnadieu C."/>
            <person name="Jouanno E."/>
            <person name="Lampietro C."/>
            <person name="Louis A."/>
            <person name="Herpin A."/>
            <person name="Echchiki A."/>
            <person name="Berthelot C."/>
            <person name="Parey E."/>
            <person name="Roest-Crollius H."/>
            <person name="Braasch I."/>
            <person name="Postlethwait J."/>
            <person name="Bobe J."/>
            <person name="Montfort J."/>
            <person name="Bouchez O."/>
            <person name="Begum T."/>
            <person name="Mejri S."/>
            <person name="Adams A."/>
            <person name="Chen W.-J."/>
            <person name="Guiguen Y."/>
        </authorList>
    </citation>
    <scope>NUCLEOTIDE SEQUENCE</scope>
    <source>
        <tissue evidence="14">Blood</tissue>
    </source>
</reference>
<proteinExistence type="predicted"/>
<organism evidence="14 15">
    <name type="scientific">Albula goreensis</name>
    <dbReference type="NCBI Taxonomy" id="1534307"/>
    <lineage>
        <taxon>Eukaryota</taxon>
        <taxon>Metazoa</taxon>
        <taxon>Chordata</taxon>
        <taxon>Craniata</taxon>
        <taxon>Vertebrata</taxon>
        <taxon>Euteleostomi</taxon>
        <taxon>Actinopterygii</taxon>
        <taxon>Neopterygii</taxon>
        <taxon>Teleostei</taxon>
        <taxon>Albuliformes</taxon>
        <taxon>Albulidae</taxon>
        <taxon>Albula</taxon>
    </lineage>
</organism>
<evidence type="ECO:0000256" key="10">
    <source>
        <dbReference type="ARBA" id="ARBA00023180"/>
    </source>
</evidence>
<dbReference type="PANTHER" id="PTHR10127">
    <property type="entry name" value="DISCOIDIN, CUB, EGF, LAMININ , AND ZINC METALLOPROTEASE DOMAIN CONTAINING"/>
    <property type="match status" value="1"/>
</dbReference>
<protein>
    <recommendedName>
        <fullName evidence="12">Metalloendopeptidase</fullName>
        <ecNumber evidence="12">3.4.24.-</ecNumber>
    </recommendedName>
</protein>
<dbReference type="InterPro" id="IPR001506">
    <property type="entry name" value="Peptidase_M12A"/>
</dbReference>
<evidence type="ECO:0000259" key="13">
    <source>
        <dbReference type="PROSITE" id="PS51864"/>
    </source>
</evidence>
<dbReference type="PRINTS" id="PR00480">
    <property type="entry name" value="ASTACIN"/>
</dbReference>
<feature type="disulfide bond" evidence="11">
    <location>
        <begin position="36"/>
        <end position="37"/>
    </location>
</feature>
<dbReference type="GO" id="GO:0016485">
    <property type="term" value="P:protein processing"/>
    <property type="evidence" value="ECO:0007669"/>
    <property type="project" value="TreeGrafter"/>
</dbReference>
<evidence type="ECO:0000256" key="5">
    <source>
        <dbReference type="ARBA" id="ARBA00022737"/>
    </source>
</evidence>
<evidence type="ECO:0000256" key="8">
    <source>
        <dbReference type="ARBA" id="ARBA00023049"/>
    </source>
</evidence>
<sequence length="196" mass="22301">MFKQAMRHWEKQTCVTFIEKTDEESYIVFTYRPCGCCSYVGRRGNGPQAISIGKNCDKFGIVVHELGHVIGFWHEHTRPDRDDHVTIIRDNIQPGQEYNFLKMEPGEVNSLGEPYDFDSIMHYARNTFSRGMFLDTILPSRDENGVRPAIGQRTRLSKGDIAQARKLYRCPGTVSHLTGDLGHRRAVSVGKPVIAM</sequence>
<dbReference type="AlphaFoldDB" id="A0A8T3CYP2"/>
<keyword evidence="8 11" id="KW-0482">Metalloprotease</keyword>
<gene>
    <name evidence="14" type="ORF">AGOR_G00193520</name>
</gene>
<dbReference type="InterPro" id="IPR034036">
    <property type="entry name" value="ZnMP_TLD/BMP1"/>
</dbReference>
<comment type="caution">
    <text evidence="11">Lacks conserved residue(s) required for the propagation of feature annotation.</text>
</comment>
<name>A0A8T3CYP2_9TELE</name>
<dbReference type="GO" id="GO:0009953">
    <property type="term" value="P:dorsal/ventral pattern formation"/>
    <property type="evidence" value="ECO:0007669"/>
    <property type="project" value="TreeGrafter"/>
</dbReference>
<evidence type="ECO:0000256" key="1">
    <source>
        <dbReference type="ARBA" id="ARBA00022536"/>
    </source>
</evidence>
<keyword evidence="9 11" id="KW-1015">Disulfide bond</keyword>
<keyword evidence="1" id="KW-0245">EGF-like domain</keyword>
<dbReference type="Gene3D" id="3.40.390.10">
    <property type="entry name" value="Collagenase (Catalytic Domain)"/>
    <property type="match status" value="1"/>
</dbReference>
<accession>A0A8T3CYP2</accession>
<feature type="active site" evidence="11">
    <location>
        <position position="65"/>
    </location>
</feature>
<evidence type="ECO:0000256" key="3">
    <source>
        <dbReference type="ARBA" id="ARBA00022723"/>
    </source>
</evidence>
<evidence type="ECO:0000256" key="7">
    <source>
        <dbReference type="ARBA" id="ARBA00022833"/>
    </source>
</evidence>
<keyword evidence="15" id="KW-1185">Reference proteome</keyword>
<evidence type="ECO:0000256" key="11">
    <source>
        <dbReference type="PROSITE-ProRule" id="PRU01211"/>
    </source>
</evidence>
<dbReference type="FunFam" id="3.40.390.10:FF:000004">
    <property type="entry name" value="Metalloendopeptidase"/>
    <property type="match status" value="1"/>
</dbReference>
<evidence type="ECO:0000256" key="2">
    <source>
        <dbReference type="ARBA" id="ARBA00022670"/>
    </source>
</evidence>
<keyword evidence="5" id="KW-0677">Repeat</keyword>
<keyword evidence="2 11" id="KW-0645">Protease</keyword>
<feature type="domain" description="Peptidase M12A" evidence="13">
    <location>
        <begin position="1"/>
        <end position="171"/>
    </location>
</feature>
<dbReference type="InterPro" id="IPR006026">
    <property type="entry name" value="Peptidase_Metallo"/>
</dbReference>
<dbReference type="PROSITE" id="PS51864">
    <property type="entry name" value="ASTACIN"/>
    <property type="match status" value="1"/>
</dbReference>
<evidence type="ECO:0000256" key="4">
    <source>
        <dbReference type="ARBA" id="ARBA00022729"/>
    </source>
</evidence>
<dbReference type="EC" id="3.4.24.-" evidence="12"/>
<dbReference type="Proteomes" id="UP000829720">
    <property type="component" value="Unassembled WGS sequence"/>
</dbReference>
<dbReference type="GO" id="GO:0008270">
    <property type="term" value="F:zinc ion binding"/>
    <property type="evidence" value="ECO:0007669"/>
    <property type="project" value="UniProtKB-UniRule"/>
</dbReference>
<keyword evidence="10" id="KW-0325">Glycoprotein</keyword>
<evidence type="ECO:0000256" key="6">
    <source>
        <dbReference type="ARBA" id="ARBA00022801"/>
    </source>
</evidence>
<dbReference type="EMBL" id="JAERUA010000018">
    <property type="protein sequence ID" value="KAI1887745.1"/>
    <property type="molecule type" value="Genomic_DNA"/>
</dbReference>
<evidence type="ECO:0000313" key="15">
    <source>
        <dbReference type="Proteomes" id="UP000829720"/>
    </source>
</evidence>
<keyword evidence="7 11" id="KW-0862">Zinc</keyword>
<keyword evidence="4" id="KW-0732">Signal</keyword>
<dbReference type="Pfam" id="PF01400">
    <property type="entry name" value="Astacin"/>
    <property type="match status" value="1"/>
</dbReference>
<dbReference type="CDD" id="cd04281">
    <property type="entry name" value="ZnMc_BMP1_TLD"/>
    <property type="match status" value="1"/>
</dbReference>
<evidence type="ECO:0000256" key="9">
    <source>
        <dbReference type="ARBA" id="ARBA00023157"/>
    </source>
</evidence>
<evidence type="ECO:0000313" key="14">
    <source>
        <dbReference type="EMBL" id="KAI1887745.1"/>
    </source>
</evidence>
<keyword evidence="3 11" id="KW-0479">Metal-binding</keyword>
<dbReference type="GO" id="GO:0005615">
    <property type="term" value="C:extracellular space"/>
    <property type="evidence" value="ECO:0007669"/>
    <property type="project" value="TreeGrafter"/>
</dbReference>
<evidence type="ECO:0000256" key="12">
    <source>
        <dbReference type="RuleBase" id="RU361183"/>
    </source>
</evidence>
<dbReference type="InterPro" id="IPR024079">
    <property type="entry name" value="MetalloPept_cat_dom_sf"/>
</dbReference>
<dbReference type="SMART" id="SM00235">
    <property type="entry name" value="ZnMc"/>
    <property type="match status" value="1"/>
</dbReference>
<keyword evidence="6 11" id="KW-0378">Hydrolase</keyword>
<dbReference type="OrthoDB" id="431034at2759"/>
<feature type="binding site" evidence="11">
    <location>
        <position position="74"/>
    </location>
    <ligand>
        <name>Zn(2+)</name>
        <dbReference type="ChEBI" id="CHEBI:29105"/>
        <note>catalytic</note>
    </ligand>
</feature>
<dbReference type="PANTHER" id="PTHR10127:SF860">
    <property type="entry name" value="TOLLOID-LIKE PROTEIN 1"/>
    <property type="match status" value="1"/>
</dbReference>
<dbReference type="GO" id="GO:0004222">
    <property type="term" value="F:metalloendopeptidase activity"/>
    <property type="evidence" value="ECO:0007669"/>
    <property type="project" value="UniProtKB-UniRule"/>
</dbReference>
<feature type="binding site" evidence="11">
    <location>
        <position position="68"/>
    </location>
    <ligand>
        <name>Zn(2+)</name>
        <dbReference type="ChEBI" id="CHEBI:29105"/>
        <note>catalytic</note>
    </ligand>
</feature>
<feature type="disulfide bond" evidence="11">
    <location>
        <begin position="34"/>
        <end position="56"/>
    </location>
</feature>
<comment type="caution">
    <text evidence="14">The sequence shown here is derived from an EMBL/GenBank/DDBJ whole genome shotgun (WGS) entry which is preliminary data.</text>
</comment>